<dbReference type="Proteomes" id="UP000681720">
    <property type="component" value="Unassembled WGS sequence"/>
</dbReference>
<comment type="caution">
    <text evidence="2">The sequence shown here is derived from an EMBL/GenBank/DDBJ whole genome shotgun (WGS) entry which is preliminary data.</text>
</comment>
<dbReference type="Pfam" id="PF16087">
    <property type="entry name" value="DUF4817"/>
    <property type="match status" value="1"/>
</dbReference>
<protein>
    <recommendedName>
        <fullName evidence="1">DUF4817 domain-containing protein</fullName>
    </recommendedName>
</protein>
<gene>
    <name evidence="3" type="ORF">GIL414_LOCUS8288</name>
    <name evidence="2" type="ORF">KQP761_LOCUS34189</name>
</gene>
<dbReference type="AlphaFoldDB" id="A0A816G8S4"/>
<organism evidence="2 4">
    <name type="scientific">Rotaria magnacalcarata</name>
    <dbReference type="NCBI Taxonomy" id="392030"/>
    <lineage>
        <taxon>Eukaryota</taxon>
        <taxon>Metazoa</taxon>
        <taxon>Spiralia</taxon>
        <taxon>Gnathifera</taxon>
        <taxon>Rotifera</taxon>
        <taxon>Eurotatoria</taxon>
        <taxon>Bdelloidea</taxon>
        <taxon>Philodinida</taxon>
        <taxon>Philodinidae</taxon>
        <taxon>Rotaria</taxon>
    </lineage>
</organism>
<dbReference type="OrthoDB" id="10040454at2759"/>
<evidence type="ECO:0000313" key="3">
    <source>
        <dbReference type="EMBL" id="CAF3935204.1"/>
    </source>
</evidence>
<reference evidence="2" key="1">
    <citation type="submission" date="2021-02" db="EMBL/GenBank/DDBJ databases">
        <authorList>
            <person name="Nowell W R."/>
        </authorList>
    </citation>
    <scope>NUCLEOTIDE SEQUENCE</scope>
</reference>
<evidence type="ECO:0000313" key="4">
    <source>
        <dbReference type="Proteomes" id="UP000663834"/>
    </source>
</evidence>
<dbReference type="InterPro" id="IPR032135">
    <property type="entry name" value="DUF4817"/>
</dbReference>
<dbReference type="Proteomes" id="UP000663834">
    <property type="component" value="Unassembled WGS sequence"/>
</dbReference>
<accession>A0A816G8S4</accession>
<sequence length="122" mass="14512">MTGLEPEQRFFLIKNYYHRRESIEYARKTFNTKYGKDSALRHDTVKRFIEKFEATTNTNDERPQSTGRPRVVIGDENILKVEQYFQQNPTTSFRRAASNLNIKCESLRIIARYSANFFSYKI</sequence>
<name>A0A816G8S4_9BILA</name>
<dbReference type="EMBL" id="CAJNOW010019132">
    <property type="protein sequence ID" value="CAF1670687.1"/>
    <property type="molecule type" value="Genomic_DNA"/>
</dbReference>
<evidence type="ECO:0000313" key="2">
    <source>
        <dbReference type="EMBL" id="CAF1670687.1"/>
    </source>
</evidence>
<dbReference type="EMBL" id="CAJOBJ010002678">
    <property type="protein sequence ID" value="CAF3935204.1"/>
    <property type="molecule type" value="Genomic_DNA"/>
</dbReference>
<evidence type="ECO:0000259" key="1">
    <source>
        <dbReference type="Pfam" id="PF16087"/>
    </source>
</evidence>
<proteinExistence type="predicted"/>
<feature type="domain" description="DUF4817" evidence="1">
    <location>
        <begin position="7"/>
        <end position="55"/>
    </location>
</feature>